<dbReference type="InParanoid" id="A0A1Y2G308"/>
<dbReference type="Proteomes" id="UP000193467">
    <property type="component" value="Unassembled WGS sequence"/>
</dbReference>
<dbReference type="InterPro" id="IPR014756">
    <property type="entry name" value="Ig_E-set"/>
</dbReference>
<evidence type="ECO:0000313" key="2">
    <source>
        <dbReference type="EMBL" id="ORY91766.1"/>
    </source>
</evidence>
<proteinExistence type="predicted"/>
<gene>
    <name evidence="2" type="ORF">BCR35DRAFT_299089</name>
</gene>
<evidence type="ECO:0000313" key="3">
    <source>
        <dbReference type="Proteomes" id="UP000193467"/>
    </source>
</evidence>
<dbReference type="InterPro" id="IPR014752">
    <property type="entry name" value="Arrestin-like_C"/>
</dbReference>
<dbReference type="EMBL" id="MCGR01000002">
    <property type="protein sequence ID" value="ORY91766.1"/>
    <property type="molecule type" value="Genomic_DNA"/>
</dbReference>
<evidence type="ECO:0000256" key="1">
    <source>
        <dbReference type="SAM" id="MobiDB-lite"/>
    </source>
</evidence>
<evidence type="ECO:0008006" key="4">
    <source>
        <dbReference type="Google" id="ProtNLM"/>
    </source>
</evidence>
<protein>
    <recommendedName>
        <fullName evidence="4">Arrestin-like N-terminal domain-containing protein</fullName>
    </recommendedName>
</protein>
<dbReference type="Gene3D" id="2.60.40.640">
    <property type="match status" value="1"/>
</dbReference>
<dbReference type="AlphaFoldDB" id="A0A1Y2G308"/>
<reference evidence="2 3" key="1">
    <citation type="submission" date="2016-07" db="EMBL/GenBank/DDBJ databases">
        <title>Pervasive Adenine N6-methylation of Active Genes in Fungi.</title>
        <authorList>
            <consortium name="DOE Joint Genome Institute"/>
            <person name="Mondo S.J."/>
            <person name="Dannebaum R.O."/>
            <person name="Kuo R.C."/>
            <person name="Labutti K."/>
            <person name="Haridas S."/>
            <person name="Kuo A."/>
            <person name="Salamov A."/>
            <person name="Ahrendt S.R."/>
            <person name="Lipzen A."/>
            <person name="Sullivan W."/>
            <person name="Andreopoulos W.B."/>
            <person name="Clum A."/>
            <person name="Lindquist E."/>
            <person name="Daum C."/>
            <person name="Ramamoorthy G.K."/>
            <person name="Gryganskyi A."/>
            <person name="Culley D."/>
            <person name="Magnuson J.K."/>
            <person name="James T.Y."/>
            <person name="O'Malley M.A."/>
            <person name="Stajich J.E."/>
            <person name="Spatafora J.W."/>
            <person name="Visel A."/>
            <person name="Grigoriev I.V."/>
        </authorList>
    </citation>
    <scope>NUCLEOTIDE SEQUENCE [LARGE SCALE GENOMIC DNA]</scope>
    <source>
        <strain evidence="2 3">62-1032</strain>
    </source>
</reference>
<accession>A0A1Y2G308</accession>
<dbReference type="OrthoDB" id="2586454at2759"/>
<organism evidence="2 3">
    <name type="scientific">Leucosporidium creatinivorum</name>
    <dbReference type="NCBI Taxonomy" id="106004"/>
    <lineage>
        <taxon>Eukaryota</taxon>
        <taxon>Fungi</taxon>
        <taxon>Dikarya</taxon>
        <taxon>Basidiomycota</taxon>
        <taxon>Pucciniomycotina</taxon>
        <taxon>Microbotryomycetes</taxon>
        <taxon>Leucosporidiales</taxon>
        <taxon>Leucosporidium</taxon>
    </lineage>
</organism>
<sequence length="449" mass="48356">MAIKALFNRSPSLSVTLSEELLFVHPTYQEPEEPTPGFSRDPMLLGTALLSLPSPRAVSRIKVVFEGLTDASAGSGYPYETTTSLCKELELDLKGEVVEAGKHAFNFSFIVPSSTAPYQRCNYGRTRHSVKATATFADSWSSSVVKSPPIAVYVTASPHGPGEAPQSMDLSLEHYSEDLGPVGVTFASPRLTVAALVNFRLTLLGAPTPLKIISCNVLVEQRFSITYTSGEVARPPARRYNLTKIEGSSAAPSLCVNKGITPLGATTNAYIPNDPHPPSADIPSPDPDSLADLGAGEAFQYSRTMRVDIDDYVRASTLEGTETPINVSHKLLIEVRYRVQGEKGDKIFLLGKDVVIGSCCGLADSLYLPAYSRCSPQTVLRPLDQRCWCCLDTKELMDRDGEALQRAGSIEEPSSEARILGQDKSPAVGDGAGRAMPSPALRSMELLES</sequence>
<comment type="caution">
    <text evidence="2">The sequence shown here is derived from an EMBL/GenBank/DDBJ whole genome shotgun (WGS) entry which is preliminary data.</text>
</comment>
<feature type="region of interest" description="Disordered" evidence="1">
    <location>
        <begin position="406"/>
        <end position="449"/>
    </location>
</feature>
<name>A0A1Y2G308_9BASI</name>
<dbReference type="SUPFAM" id="SSF81296">
    <property type="entry name" value="E set domains"/>
    <property type="match status" value="1"/>
</dbReference>
<keyword evidence="3" id="KW-1185">Reference proteome</keyword>